<dbReference type="InterPro" id="IPR029020">
    <property type="entry name" value="Ammonium/urea_transptr"/>
</dbReference>
<dbReference type="Gene3D" id="1.10.3430.10">
    <property type="entry name" value="Ammonium transporter AmtB like domains"/>
    <property type="match status" value="1"/>
</dbReference>
<name>A0A564SX95_9FIRM</name>
<feature type="transmembrane region" description="Helical" evidence="5">
    <location>
        <begin position="32"/>
        <end position="50"/>
    </location>
</feature>
<evidence type="ECO:0000256" key="3">
    <source>
        <dbReference type="ARBA" id="ARBA00022989"/>
    </source>
</evidence>
<dbReference type="EMBL" id="CABHMY010000089">
    <property type="protein sequence ID" value="VUW99681.1"/>
    <property type="molecule type" value="Genomic_DNA"/>
</dbReference>
<dbReference type="GO" id="GO:0016020">
    <property type="term" value="C:membrane"/>
    <property type="evidence" value="ECO:0007669"/>
    <property type="project" value="UniProtKB-SubCell"/>
</dbReference>
<proteinExistence type="predicted"/>
<evidence type="ECO:0000313" key="7">
    <source>
        <dbReference type="EMBL" id="VUW99681.1"/>
    </source>
</evidence>
<dbReference type="GO" id="GO:0097272">
    <property type="term" value="P:ammonium homeostasis"/>
    <property type="evidence" value="ECO:0007669"/>
    <property type="project" value="TreeGrafter"/>
</dbReference>
<evidence type="ECO:0000259" key="6">
    <source>
        <dbReference type="Pfam" id="PF00909"/>
    </source>
</evidence>
<dbReference type="Proteomes" id="UP000406184">
    <property type="component" value="Unassembled WGS sequence"/>
</dbReference>
<dbReference type="GO" id="GO:0008519">
    <property type="term" value="F:ammonium channel activity"/>
    <property type="evidence" value="ECO:0007669"/>
    <property type="project" value="InterPro"/>
</dbReference>
<evidence type="ECO:0000256" key="5">
    <source>
        <dbReference type="SAM" id="Phobius"/>
    </source>
</evidence>
<dbReference type="SUPFAM" id="SSF111352">
    <property type="entry name" value="Ammonium transporter"/>
    <property type="match status" value="1"/>
</dbReference>
<comment type="subcellular location">
    <subcellularLocation>
        <location evidence="1">Membrane</location>
        <topology evidence="1">Multi-pass membrane protein</topology>
    </subcellularLocation>
</comment>
<dbReference type="Pfam" id="PF00909">
    <property type="entry name" value="Ammonium_transp"/>
    <property type="match status" value="1"/>
</dbReference>
<accession>A0A564SX95</accession>
<feature type="domain" description="Ammonium transporter AmtB-like" evidence="6">
    <location>
        <begin position="2"/>
        <end position="65"/>
    </location>
</feature>
<keyword evidence="8" id="KW-1185">Reference proteome</keyword>
<gene>
    <name evidence="7" type="primary">nrgA</name>
    <name evidence="7" type="ORF">FPPS064S07_00037</name>
</gene>
<protein>
    <submittedName>
        <fullName evidence="7">Ammonium transporter NrgA</fullName>
    </submittedName>
</protein>
<organism evidence="7 8">
    <name type="scientific">Faecalibacterium prausnitzii</name>
    <dbReference type="NCBI Taxonomy" id="853"/>
    <lineage>
        <taxon>Bacteria</taxon>
        <taxon>Bacillati</taxon>
        <taxon>Bacillota</taxon>
        <taxon>Clostridia</taxon>
        <taxon>Eubacteriales</taxon>
        <taxon>Oscillospiraceae</taxon>
        <taxon>Faecalibacterium</taxon>
    </lineage>
</organism>
<dbReference type="AlphaFoldDB" id="A0A564SX95"/>
<dbReference type="InterPro" id="IPR024041">
    <property type="entry name" value="NH4_transpt_AmtB-like_dom"/>
</dbReference>
<evidence type="ECO:0000313" key="8">
    <source>
        <dbReference type="Proteomes" id="UP000406184"/>
    </source>
</evidence>
<evidence type="ECO:0000256" key="2">
    <source>
        <dbReference type="ARBA" id="ARBA00022692"/>
    </source>
</evidence>
<reference evidence="7 8" key="1">
    <citation type="submission" date="2019-07" db="EMBL/GenBank/DDBJ databases">
        <authorList>
            <person name="Hibberd C M."/>
            <person name="Gehrig L. J."/>
            <person name="Chang H.-W."/>
            <person name="Venkatesh S."/>
        </authorList>
    </citation>
    <scope>NUCLEOTIDE SEQUENCE [LARGE SCALE GENOMIC DNA]</scope>
    <source>
        <strain evidence="7">Faecalibacterium_prausnitzii_JG_BgPS064</strain>
    </source>
</reference>
<dbReference type="PANTHER" id="PTHR11730:SF89">
    <property type="entry name" value="AMMONIUM TRANSPORTER SLL0108-RELATED"/>
    <property type="match status" value="1"/>
</dbReference>
<keyword evidence="3 5" id="KW-1133">Transmembrane helix</keyword>
<dbReference type="PANTHER" id="PTHR11730">
    <property type="entry name" value="AMMONIUM TRANSPORTER"/>
    <property type="match status" value="1"/>
</dbReference>
<keyword evidence="2 5" id="KW-0812">Transmembrane</keyword>
<evidence type="ECO:0000256" key="4">
    <source>
        <dbReference type="ARBA" id="ARBA00023136"/>
    </source>
</evidence>
<evidence type="ECO:0000256" key="1">
    <source>
        <dbReference type="ARBA" id="ARBA00004141"/>
    </source>
</evidence>
<keyword evidence="4 5" id="KW-0472">Membrane</keyword>
<sequence length="70" mass="7690">MYIVFQTVFCATAATIVSGSMAERTNFKACCVYSAAISLVVYPICGHWMWGGGWLQSMGFHDFAALQDVE</sequence>